<dbReference type="InParanoid" id="A0A151GND3"/>
<sequence length="155" mass="16803">MKLATTSSYAVTLLVGLVTASPLADSSLAKRGLIPPSEFQKEQSELASCLERFCQPANGVRHSGWATGQVSGINNKADLEQGLKECKRGCIRGIVKNVQKPEEGKSVDAVIDGLMADENAKGYEVGPVQKICWEVGDERCRTDQDTTEDEEDDFP</sequence>
<gene>
    <name evidence="2" type="ORF">DCS_05644</name>
</gene>
<name>A0A151GND3_DRECN</name>
<evidence type="ECO:0000313" key="3">
    <source>
        <dbReference type="Proteomes" id="UP000076580"/>
    </source>
</evidence>
<dbReference type="GeneID" id="63718287"/>
<dbReference type="EMBL" id="LAYC01000002">
    <property type="protein sequence ID" value="KYK58627.1"/>
    <property type="molecule type" value="Genomic_DNA"/>
</dbReference>
<proteinExistence type="predicted"/>
<feature type="chain" id="PRO_5007580767" evidence="1">
    <location>
        <begin position="21"/>
        <end position="155"/>
    </location>
</feature>
<evidence type="ECO:0000313" key="2">
    <source>
        <dbReference type="EMBL" id="KYK58627.1"/>
    </source>
</evidence>
<protein>
    <submittedName>
        <fullName evidence="2">Uncharacterized protein</fullName>
    </submittedName>
</protein>
<dbReference type="Proteomes" id="UP000076580">
    <property type="component" value="Chromosome 02"/>
</dbReference>
<evidence type="ECO:0000256" key="1">
    <source>
        <dbReference type="SAM" id="SignalP"/>
    </source>
</evidence>
<keyword evidence="1" id="KW-0732">Signal</keyword>
<reference evidence="2 3" key="1">
    <citation type="journal article" date="2016" name="Sci. Rep.">
        <title>Insights into Adaptations to a Near-Obligate Nematode Endoparasitic Lifestyle from the Finished Genome of Drechmeria coniospora.</title>
        <authorList>
            <person name="Zhang L."/>
            <person name="Zhou Z."/>
            <person name="Guo Q."/>
            <person name="Fokkens L."/>
            <person name="Miskei M."/>
            <person name="Pocsi I."/>
            <person name="Zhang W."/>
            <person name="Chen M."/>
            <person name="Wang L."/>
            <person name="Sun Y."/>
            <person name="Donzelli B.G."/>
            <person name="Gibson D.M."/>
            <person name="Nelson D.R."/>
            <person name="Luo J.G."/>
            <person name="Rep M."/>
            <person name="Liu H."/>
            <person name="Yang S."/>
            <person name="Wang J."/>
            <person name="Krasnoff S.B."/>
            <person name="Xu Y."/>
            <person name="Molnar I."/>
            <person name="Lin M."/>
        </authorList>
    </citation>
    <scope>NUCLEOTIDE SEQUENCE [LARGE SCALE GENOMIC DNA]</scope>
    <source>
        <strain evidence="2 3">ARSEF 6962</strain>
    </source>
</reference>
<accession>A0A151GND3</accession>
<feature type="signal peptide" evidence="1">
    <location>
        <begin position="1"/>
        <end position="20"/>
    </location>
</feature>
<dbReference type="RefSeq" id="XP_040657979.1">
    <property type="nucleotide sequence ID" value="XM_040802946.1"/>
</dbReference>
<organism evidence="2 3">
    <name type="scientific">Drechmeria coniospora</name>
    <name type="common">Nematophagous fungus</name>
    <name type="synonym">Meria coniospora</name>
    <dbReference type="NCBI Taxonomy" id="98403"/>
    <lineage>
        <taxon>Eukaryota</taxon>
        <taxon>Fungi</taxon>
        <taxon>Dikarya</taxon>
        <taxon>Ascomycota</taxon>
        <taxon>Pezizomycotina</taxon>
        <taxon>Sordariomycetes</taxon>
        <taxon>Hypocreomycetidae</taxon>
        <taxon>Hypocreales</taxon>
        <taxon>Ophiocordycipitaceae</taxon>
        <taxon>Drechmeria</taxon>
    </lineage>
</organism>
<comment type="caution">
    <text evidence="2">The sequence shown here is derived from an EMBL/GenBank/DDBJ whole genome shotgun (WGS) entry which is preliminary data.</text>
</comment>
<keyword evidence="3" id="KW-1185">Reference proteome</keyword>
<dbReference type="AlphaFoldDB" id="A0A151GND3"/>